<dbReference type="PANTHER" id="PTHR32212">
    <property type="entry name" value="CYCLIN-LIKE F-BOX"/>
    <property type="match status" value="1"/>
</dbReference>
<dbReference type="OrthoDB" id="2824402at2759"/>
<reference evidence="1 2" key="1">
    <citation type="journal article" date="2019" name="Nat. Ecol. Evol.">
        <title>Megaphylogeny resolves global patterns of mushroom evolution.</title>
        <authorList>
            <person name="Varga T."/>
            <person name="Krizsan K."/>
            <person name="Foldi C."/>
            <person name="Dima B."/>
            <person name="Sanchez-Garcia M."/>
            <person name="Sanchez-Ramirez S."/>
            <person name="Szollosi G.J."/>
            <person name="Szarkandi J.G."/>
            <person name="Papp V."/>
            <person name="Albert L."/>
            <person name="Andreopoulos W."/>
            <person name="Angelini C."/>
            <person name="Antonin V."/>
            <person name="Barry K.W."/>
            <person name="Bougher N.L."/>
            <person name="Buchanan P."/>
            <person name="Buyck B."/>
            <person name="Bense V."/>
            <person name="Catcheside P."/>
            <person name="Chovatia M."/>
            <person name="Cooper J."/>
            <person name="Damon W."/>
            <person name="Desjardin D."/>
            <person name="Finy P."/>
            <person name="Geml J."/>
            <person name="Haridas S."/>
            <person name="Hughes K."/>
            <person name="Justo A."/>
            <person name="Karasinski D."/>
            <person name="Kautmanova I."/>
            <person name="Kiss B."/>
            <person name="Kocsube S."/>
            <person name="Kotiranta H."/>
            <person name="LaButti K.M."/>
            <person name="Lechner B.E."/>
            <person name="Liimatainen K."/>
            <person name="Lipzen A."/>
            <person name="Lukacs Z."/>
            <person name="Mihaltcheva S."/>
            <person name="Morgado L.N."/>
            <person name="Niskanen T."/>
            <person name="Noordeloos M.E."/>
            <person name="Ohm R.A."/>
            <person name="Ortiz-Santana B."/>
            <person name="Ovrebo C."/>
            <person name="Racz N."/>
            <person name="Riley R."/>
            <person name="Savchenko A."/>
            <person name="Shiryaev A."/>
            <person name="Soop K."/>
            <person name="Spirin V."/>
            <person name="Szebenyi C."/>
            <person name="Tomsovsky M."/>
            <person name="Tulloss R.E."/>
            <person name="Uehling J."/>
            <person name="Grigoriev I.V."/>
            <person name="Vagvolgyi C."/>
            <person name="Papp T."/>
            <person name="Martin F.M."/>
            <person name="Miettinen O."/>
            <person name="Hibbett D.S."/>
            <person name="Nagy L.G."/>
        </authorList>
    </citation>
    <scope>NUCLEOTIDE SEQUENCE [LARGE SCALE GENOMIC DNA]</scope>
    <source>
        <strain evidence="1 2">FP101781</strain>
    </source>
</reference>
<name>A0A4Y7T3E0_COPMI</name>
<accession>A0A4Y7T3E0</accession>
<organism evidence="1 2">
    <name type="scientific">Coprinellus micaceus</name>
    <name type="common">Glistening ink-cap mushroom</name>
    <name type="synonym">Coprinus micaceus</name>
    <dbReference type="NCBI Taxonomy" id="71717"/>
    <lineage>
        <taxon>Eukaryota</taxon>
        <taxon>Fungi</taxon>
        <taxon>Dikarya</taxon>
        <taxon>Basidiomycota</taxon>
        <taxon>Agaricomycotina</taxon>
        <taxon>Agaricomycetes</taxon>
        <taxon>Agaricomycetidae</taxon>
        <taxon>Agaricales</taxon>
        <taxon>Agaricineae</taxon>
        <taxon>Psathyrellaceae</taxon>
        <taxon>Coprinellus</taxon>
    </lineage>
</organism>
<gene>
    <name evidence="1" type="ORF">FA13DRAFT_1735591</name>
</gene>
<dbReference type="InterPro" id="IPR032675">
    <property type="entry name" value="LRR_dom_sf"/>
</dbReference>
<dbReference type="Proteomes" id="UP000298030">
    <property type="component" value="Unassembled WGS sequence"/>
</dbReference>
<dbReference type="PANTHER" id="PTHR32212:SF248">
    <property type="entry name" value="F-BOX DOMAIN-CONTAINING PROTEIN"/>
    <property type="match status" value="1"/>
</dbReference>
<feature type="non-terminal residue" evidence="1">
    <location>
        <position position="484"/>
    </location>
</feature>
<proteinExistence type="predicted"/>
<keyword evidence="2" id="KW-1185">Reference proteome</keyword>
<dbReference type="EMBL" id="QPFP01000032">
    <property type="protein sequence ID" value="TEB28438.1"/>
    <property type="molecule type" value="Genomic_DNA"/>
</dbReference>
<evidence type="ECO:0000313" key="2">
    <source>
        <dbReference type="Proteomes" id="UP000298030"/>
    </source>
</evidence>
<dbReference type="AlphaFoldDB" id="A0A4Y7T3E0"/>
<sequence length="484" mass="54752">MDPLARLFSSNSPPHPTEVALIRDRIDADMAAIQELQVRVRRYKALTSPLRGVPLEILGEIFMLVVASVKQEFPVTKQVVRLCLVSRTWRNAALATPSLWGRVGIIWSSGVDSTTFSFKKVESWLSRSREIPRALTVDSVCAHRRDSPCKMINPSLALLLSNGPSLQQLSLSCDLKCFQQLSTWIMESSQTVQTRPWDSLGSMDLKLSGASHAVQPSFADEILAYVPTVTSLSLSGFSLRDEMTDIGTSPHAQNFLSNLTTLSIPFMYPTVWEEDFLSHCSQRLQELTLDFDYFNEEPSSFNFNKTISFPCLHVLRIREYDMDCEEGFLRLFSTPVLIELDLGFASYDPEHVRYDGDGLGDGLAAFLTRSNCKATLARLRLAHINLTGDSLHHILLKFPQVTHLTMDYVDVDSTEFFAGPHDPKAKLLPNIVDFCWLHAFEDTDFKKICHYFYTHKFQGAGRLRRLVIELPERVEEYSEAAEAK</sequence>
<dbReference type="STRING" id="71717.A0A4Y7T3E0"/>
<comment type="caution">
    <text evidence="1">The sequence shown here is derived from an EMBL/GenBank/DDBJ whole genome shotgun (WGS) entry which is preliminary data.</text>
</comment>
<dbReference type="SUPFAM" id="SSF52047">
    <property type="entry name" value="RNI-like"/>
    <property type="match status" value="1"/>
</dbReference>
<dbReference type="Gene3D" id="3.80.10.10">
    <property type="entry name" value="Ribonuclease Inhibitor"/>
    <property type="match status" value="1"/>
</dbReference>
<protein>
    <submittedName>
        <fullName evidence="1">Uncharacterized protein</fullName>
    </submittedName>
</protein>
<evidence type="ECO:0000313" key="1">
    <source>
        <dbReference type="EMBL" id="TEB28438.1"/>
    </source>
</evidence>